<dbReference type="Proteomes" id="UP000091857">
    <property type="component" value="Chromosome 8"/>
</dbReference>
<feature type="compositionally biased region" description="Polar residues" evidence="1">
    <location>
        <begin position="265"/>
        <end position="277"/>
    </location>
</feature>
<evidence type="ECO:0000256" key="1">
    <source>
        <dbReference type="SAM" id="MobiDB-lite"/>
    </source>
</evidence>
<accession>A0A2C9VHM9</accession>
<organism evidence="3 4">
    <name type="scientific">Manihot esculenta</name>
    <name type="common">Cassava</name>
    <name type="synonym">Jatropha manihot</name>
    <dbReference type="NCBI Taxonomy" id="3983"/>
    <lineage>
        <taxon>Eukaryota</taxon>
        <taxon>Viridiplantae</taxon>
        <taxon>Streptophyta</taxon>
        <taxon>Embryophyta</taxon>
        <taxon>Tracheophyta</taxon>
        <taxon>Spermatophyta</taxon>
        <taxon>Magnoliopsida</taxon>
        <taxon>eudicotyledons</taxon>
        <taxon>Gunneridae</taxon>
        <taxon>Pentapetalae</taxon>
        <taxon>rosids</taxon>
        <taxon>fabids</taxon>
        <taxon>Malpighiales</taxon>
        <taxon>Euphorbiaceae</taxon>
        <taxon>Crotonoideae</taxon>
        <taxon>Manihoteae</taxon>
        <taxon>Manihot</taxon>
    </lineage>
</organism>
<dbReference type="PANTHER" id="PTHR35701:SF1">
    <property type="entry name" value="OS11G0148400 PROTEIN"/>
    <property type="match status" value="1"/>
</dbReference>
<evidence type="ECO:0000313" key="3">
    <source>
        <dbReference type="EMBL" id="OAY44090.1"/>
    </source>
</evidence>
<comment type="caution">
    <text evidence="3">The sequence shown here is derived from an EMBL/GenBank/DDBJ whole genome shotgun (WGS) entry which is preliminary data.</text>
</comment>
<evidence type="ECO:0000313" key="4">
    <source>
        <dbReference type="Proteomes" id="UP000091857"/>
    </source>
</evidence>
<dbReference type="Pfam" id="PF25999">
    <property type="entry name" value="SYNRG_C"/>
    <property type="match status" value="1"/>
</dbReference>
<dbReference type="PANTHER" id="PTHR35701">
    <property type="entry name" value="OS11G0148400 PROTEIN"/>
    <property type="match status" value="1"/>
</dbReference>
<name>A0A2C9VHM9_MANES</name>
<keyword evidence="4" id="KW-1185">Reference proteome</keyword>
<dbReference type="InterPro" id="IPR059024">
    <property type="entry name" value="SYNRG_C"/>
</dbReference>
<dbReference type="EMBL" id="CM004394">
    <property type="protein sequence ID" value="OAY44090.1"/>
    <property type="molecule type" value="Genomic_DNA"/>
</dbReference>
<evidence type="ECO:0000259" key="2">
    <source>
        <dbReference type="Pfam" id="PF25999"/>
    </source>
</evidence>
<dbReference type="Gramene" id="Manes.08G121600.1.v8.1">
    <property type="protein sequence ID" value="Manes.08G121600.1.v8.1.CDS"/>
    <property type="gene ID" value="Manes.08G121600.v8.1"/>
</dbReference>
<dbReference type="AlphaFoldDB" id="A0A2C9VHM9"/>
<protein>
    <recommendedName>
        <fullName evidence="2">Synergin gamma C-terminal domain-containing protein</fullName>
    </recommendedName>
</protein>
<proteinExistence type="predicted"/>
<dbReference type="STRING" id="3983.A0A2C9VHM9"/>
<sequence>MVDDDDDDEGFGDFKSAPFSRTVLSNSITVNGRDSTVAANDDEDWGDFVNSSGLSHPKASNPLDAFGFSTDKKLENKDSESNQPASAPGRVNSGMVRWERLKGALPLSIFGDVDEDEESGVGDPSFGDGGASLFSSKNVDSMKKGSGLNVNDLVANSYKQIDHKNDCITDLNGSNSVDKTNKNDKNSDLNISSLKLGVAELSSNARPPDSSWNWVNSNANDLHENGTNGLKLNSKWLDLDWSLLNLNTHINNSNKDGKFSVTGEAKSSTNKANSVSAAENGRFDNGDNDGWGFKDSQAQTPMDDELSKTNQIKTKNEPVPNLNGLKPCWNELSWDLNGWNVNVNRVNSSATSINTDLVDENKAVDNGDEDDWEFKDARPKTLMSDEVSKVKQIKIENGLLPNLNGINPVLVAENREVVDDGDGDDEWEFKVADSKPQVEVDKKMPEKFEGALYTSSFGNGVHGISNFGFDFNSSYKNKENDIEKKLHYPQVDAKVGSDENSWAFKDAFPEAGSKDKEEHNIAEVSLAVEALVFNEVQGNKVRADNHKGALPLSLFGDEETEADDPVIDQDISAQFTSDQRVGVKNPYFNIPINDLISRLYSQAEQSTSVNREQSLSENGLDSTKTVMSSNLGNANHDFDYDSWEFQDASAGARAEDQFSVIGLQESHTKYSTKIELNDYVELFSKLKKELYYIALCHLENLKKTQSAAALIGEDAKVQALDREIQDLTNELHKDSISSGEAYSERRSQENISLHMFVKVLHEPKFQDLESECHLTKKLSLAESDFRSALELLKYVSFTLKVLSSVPREEQSSYISAWSKMLSVCAQELRHGAFIWKRSLQENVHDQILSKPQGKKYVLALGEIYRVVEVIRLSAELYKPWILASSTDSMGIFTLLSKCSLIWSSSGLEMALLGILNSPDFEYGESLKTILESIKYIHDLDSHTLYNHVVSGQGPICQLSALTAGMVPGMKTVVWNGQHCFLTLANLWANLVSSEPPNLPCIHVG</sequence>
<gene>
    <name evidence="3" type="ORF">MANES_08G121600v8</name>
</gene>
<feature type="domain" description="Synergin gamma C-terminal" evidence="2">
    <location>
        <begin position="807"/>
        <end position="998"/>
    </location>
</feature>
<reference evidence="4" key="1">
    <citation type="journal article" date="2016" name="Nat. Biotechnol.">
        <title>Sequencing wild and cultivated cassava and related species reveals extensive interspecific hybridization and genetic diversity.</title>
        <authorList>
            <person name="Bredeson J.V."/>
            <person name="Lyons J.B."/>
            <person name="Prochnik S.E."/>
            <person name="Wu G.A."/>
            <person name="Ha C.M."/>
            <person name="Edsinger-Gonzales E."/>
            <person name="Grimwood J."/>
            <person name="Schmutz J."/>
            <person name="Rabbi I.Y."/>
            <person name="Egesi C."/>
            <person name="Nauluvula P."/>
            <person name="Lebot V."/>
            <person name="Ndunguru J."/>
            <person name="Mkamilo G."/>
            <person name="Bart R.S."/>
            <person name="Setter T.L."/>
            <person name="Gleadow R.M."/>
            <person name="Kulakow P."/>
            <person name="Ferguson M.E."/>
            <person name="Rounsley S."/>
            <person name="Rokhsar D.S."/>
        </authorList>
    </citation>
    <scope>NUCLEOTIDE SEQUENCE [LARGE SCALE GENOMIC DNA]</scope>
    <source>
        <strain evidence="4">cv. AM560-2</strain>
    </source>
</reference>
<dbReference type="OrthoDB" id="765227at2759"/>
<feature type="region of interest" description="Disordered" evidence="1">
    <location>
        <begin position="254"/>
        <end position="301"/>
    </location>
</feature>
<feature type="region of interest" description="Disordered" evidence="1">
    <location>
        <begin position="30"/>
        <end position="69"/>
    </location>
</feature>